<evidence type="ECO:0000313" key="3">
    <source>
        <dbReference type="Proteomes" id="UP000632740"/>
    </source>
</evidence>
<proteinExistence type="predicted"/>
<evidence type="ECO:0000313" key="2">
    <source>
        <dbReference type="EMBL" id="GIG20697.1"/>
    </source>
</evidence>
<keyword evidence="3" id="KW-1185">Reference proteome</keyword>
<gene>
    <name evidence="2" type="ORF">Cch01nite_14210</name>
</gene>
<dbReference type="Proteomes" id="UP000632740">
    <property type="component" value="Unassembled WGS sequence"/>
</dbReference>
<reference evidence="2" key="1">
    <citation type="submission" date="2021-01" db="EMBL/GenBank/DDBJ databases">
        <title>Whole genome shotgun sequence of Cellulomonas chitinilytica NBRC 110799.</title>
        <authorList>
            <person name="Komaki H."/>
            <person name="Tamura T."/>
        </authorList>
    </citation>
    <scope>NUCLEOTIDE SEQUENCE</scope>
    <source>
        <strain evidence="2">NBRC 110799</strain>
    </source>
</reference>
<dbReference type="AlphaFoldDB" id="A0A919NZZ4"/>
<evidence type="ECO:0000256" key="1">
    <source>
        <dbReference type="SAM" id="MobiDB-lite"/>
    </source>
</evidence>
<sequence length="235" mass="26422">MTESNGPLRQLGAAVYRLLFEMTDEDLEPTDQPAEEGQENAIFLGRPAWDGTPLEQLERAEEFFDSWVESLPRHRAWLEGELRRMSGPPVPTGISGMDDLATWVHERAGHPKVMTPGRVLPSHLIPGEGFGGSPYWQAMMSGLTAVIADVMRRWHPELDLRLKLEAGHVYDLRPAWTLAHITPPWRLALASANRFQDLGESHLERLLQATRRPFPEPDESIAADPEPVVQDRATV</sequence>
<organism evidence="2 3">
    <name type="scientific">Cellulomonas chitinilytica</name>
    <dbReference type="NCBI Taxonomy" id="398759"/>
    <lineage>
        <taxon>Bacteria</taxon>
        <taxon>Bacillati</taxon>
        <taxon>Actinomycetota</taxon>
        <taxon>Actinomycetes</taxon>
        <taxon>Micrococcales</taxon>
        <taxon>Cellulomonadaceae</taxon>
        <taxon>Cellulomonas</taxon>
    </lineage>
</organism>
<accession>A0A919NZZ4</accession>
<name>A0A919NZZ4_9CELL</name>
<dbReference type="EMBL" id="BONK01000004">
    <property type="protein sequence ID" value="GIG20697.1"/>
    <property type="molecule type" value="Genomic_DNA"/>
</dbReference>
<feature type="region of interest" description="Disordered" evidence="1">
    <location>
        <begin position="214"/>
        <end position="235"/>
    </location>
</feature>
<protein>
    <submittedName>
        <fullName evidence="2">Uncharacterized protein</fullName>
    </submittedName>
</protein>
<dbReference type="RefSeq" id="WP_203750503.1">
    <property type="nucleotide sequence ID" value="NZ_BONK01000004.1"/>
</dbReference>
<comment type="caution">
    <text evidence="2">The sequence shown here is derived from an EMBL/GenBank/DDBJ whole genome shotgun (WGS) entry which is preliminary data.</text>
</comment>